<evidence type="ECO:0000313" key="2">
    <source>
        <dbReference type="Proteomes" id="UP001152795"/>
    </source>
</evidence>
<sequence length="165" mass="18461">MAGGINGGVQYLKSAPGVLKILEIILQLACVGSVGYFWDHWAWKDLVKNDYIKVFLWSTAASGIITLLFFLIFLIGLHKKIKFLNWAKIAAAIFILLASLLFVVSGLLANTLIYYKDKEHCNALELSDADSQCKQLTAGIVSFLLNFFTFLSLLRYHFACAIYVD</sequence>
<reference evidence="1" key="1">
    <citation type="submission" date="2020-04" db="EMBL/GenBank/DDBJ databases">
        <authorList>
            <person name="Alioto T."/>
            <person name="Alioto T."/>
            <person name="Gomez Garrido J."/>
        </authorList>
    </citation>
    <scope>NUCLEOTIDE SEQUENCE</scope>
    <source>
        <strain evidence="1">A484AB</strain>
    </source>
</reference>
<accession>A0A6S7I0E5</accession>
<evidence type="ECO:0000313" key="1">
    <source>
        <dbReference type="EMBL" id="CAB4010329.1"/>
    </source>
</evidence>
<proteinExistence type="predicted"/>
<dbReference type="InterPro" id="IPR050578">
    <property type="entry name" value="MARVEL-CKLF_proteins"/>
</dbReference>
<organism evidence="1 2">
    <name type="scientific">Paramuricea clavata</name>
    <name type="common">Red gorgonian</name>
    <name type="synonym">Violescent sea-whip</name>
    <dbReference type="NCBI Taxonomy" id="317549"/>
    <lineage>
        <taxon>Eukaryota</taxon>
        <taxon>Metazoa</taxon>
        <taxon>Cnidaria</taxon>
        <taxon>Anthozoa</taxon>
        <taxon>Octocorallia</taxon>
        <taxon>Malacalcyonacea</taxon>
        <taxon>Plexauridae</taxon>
        <taxon>Paramuricea</taxon>
    </lineage>
</organism>
<dbReference type="Proteomes" id="UP001152795">
    <property type="component" value="Unassembled WGS sequence"/>
</dbReference>
<dbReference type="AlphaFoldDB" id="A0A6S7I0E5"/>
<comment type="caution">
    <text evidence="1">The sequence shown here is derived from an EMBL/GenBank/DDBJ whole genome shotgun (WGS) entry which is preliminary data.</text>
</comment>
<dbReference type="OrthoDB" id="6481667at2759"/>
<gene>
    <name evidence="1" type="ORF">PACLA_8A026523</name>
</gene>
<protein>
    <submittedName>
        <fullName evidence="1">Uncharacterized protein</fullName>
    </submittedName>
</protein>
<dbReference type="PANTHER" id="PTHR22776:SF49">
    <property type="entry name" value="MARVEL DOMAIN-CONTAINING PROTEIN"/>
    <property type="match status" value="1"/>
</dbReference>
<dbReference type="EMBL" id="CACRXK020006751">
    <property type="protein sequence ID" value="CAB4010329.1"/>
    <property type="molecule type" value="Genomic_DNA"/>
</dbReference>
<dbReference type="GO" id="GO:0016020">
    <property type="term" value="C:membrane"/>
    <property type="evidence" value="ECO:0007669"/>
    <property type="project" value="TreeGrafter"/>
</dbReference>
<name>A0A6S7I0E5_PARCT</name>
<keyword evidence="2" id="KW-1185">Reference proteome</keyword>
<dbReference type="PANTHER" id="PTHR22776">
    <property type="entry name" value="MARVEL-CONTAINING POTENTIAL LIPID RAFT-ASSOCIATED PROTEIN"/>
    <property type="match status" value="1"/>
</dbReference>